<comment type="caution">
    <text evidence="3">The sequence shown here is derived from an EMBL/GenBank/DDBJ whole genome shotgun (WGS) entry which is preliminary data.</text>
</comment>
<evidence type="ECO:0000313" key="4">
    <source>
        <dbReference type="Proteomes" id="UP000650424"/>
    </source>
</evidence>
<name>A0ABR6ZKQ1_9BURK</name>
<dbReference type="Gene3D" id="2.60.120.10">
    <property type="entry name" value="Jelly Rolls"/>
    <property type="match status" value="1"/>
</dbReference>
<dbReference type="InterPro" id="IPR051610">
    <property type="entry name" value="GPI/OXD"/>
</dbReference>
<organism evidence="3 4">
    <name type="scientific">Undibacterium hunanense</name>
    <dbReference type="NCBI Taxonomy" id="2762292"/>
    <lineage>
        <taxon>Bacteria</taxon>
        <taxon>Pseudomonadati</taxon>
        <taxon>Pseudomonadota</taxon>
        <taxon>Betaproteobacteria</taxon>
        <taxon>Burkholderiales</taxon>
        <taxon>Oxalobacteraceae</taxon>
        <taxon>Undibacterium</taxon>
    </lineage>
</organism>
<dbReference type="Proteomes" id="UP000650424">
    <property type="component" value="Unassembled WGS sequence"/>
</dbReference>
<keyword evidence="1" id="KW-0479">Metal-binding</keyword>
<keyword evidence="4" id="KW-1185">Reference proteome</keyword>
<evidence type="ECO:0000259" key="2">
    <source>
        <dbReference type="Pfam" id="PF07883"/>
    </source>
</evidence>
<dbReference type="EMBL" id="JACOGF010000002">
    <property type="protein sequence ID" value="MBC3916480.1"/>
    <property type="molecule type" value="Genomic_DNA"/>
</dbReference>
<dbReference type="CDD" id="cd02224">
    <property type="entry name" value="cupin_SPO2919-like"/>
    <property type="match status" value="1"/>
</dbReference>
<accession>A0ABR6ZKQ1</accession>
<dbReference type="InterPro" id="IPR014710">
    <property type="entry name" value="RmlC-like_jellyroll"/>
</dbReference>
<evidence type="ECO:0000256" key="1">
    <source>
        <dbReference type="ARBA" id="ARBA00022723"/>
    </source>
</evidence>
<dbReference type="SUPFAM" id="SSF51182">
    <property type="entry name" value="RmlC-like cupins"/>
    <property type="match status" value="1"/>
</dbReference>
<sequence>MTEASKAVALTEEGITKPFEIKDVPWDGYEHGQSFGSRYQQLGEYGGSKHIGVCMEELAPGKQACPNHYHHLEEEQMMLLEGSLTLRLGEQTYIMTAGSYVVFPAGQKAGHSLYNHTDAPCRYLVIGERNPHDVIVYPDGNRVSVRLTGEGYNKSATMEYWEAEKD</sequence>
<dbReference type="PANTHER" id="PTHR35848">
    <property type="entry name" value="OXALATE-BINDING PROTEIN"/>
    <property type="match status" value="1"/>
</dbReference>
<dbReference type="PANTHER" id="PTHR35848:SF9">
    <property type="entry name" value="SLL1358 PROTEIN"/>
    <property type="match status" value="1"/>
</dbReference>
<dbReference type="RefSeq" id="WP_186945746.1">
    <property type="nucleotide sequence ID" value="NZ_JACOGF010000002.1"/>
</dbReference>
<reference evidence="3 4" key="1">
    <citation type="submission" date="2020-08" db="EMBL/GenBank/DDBJ databases">
        <title>Novel species isolated from subtropical streams in China.</title>
        <authorList>
            <person name="Lu H."/>
        </authorList>
    </citation>
    <scope>NUCLEOTIDE SEQUENCE [LARGE SCALE GENOMIC DNA]</scope>
    <source>
        <strain evidence="3 4">CY18W</strain>
    </source>
</reference>
<feature type="domain" description="Cupin type-2" evidence="2">
    <location>
        <begin position="55"/>
        <end position="126"/>
    </location>
</feature>
<gene>
    <name evidence="3" type="ORF">H8L32_03190</name>
</gene>
<evidence type="ECO:0000313" key="3">
    <source>
        <dbReference type="EMBL" id="MBC3916480.1"/>
    </source>
</evidence>
<protein>
    <submittedName>
        <fullName evidence="3">Cupin domain-containing protein</fullName>
    </submittedName>
</protein>
<dbReference type="Pfam" id="PF07883">
    <property type="entry name" value="Cupin_2"/>
    <property type="match status" value="1"/>
</dbReference>
<dbReference type="InterPro" id="IPR011051">
    <property type="entry name" value="RmlC_Cupin_sf"/>
</dbReference>
<dbReference type="InterPro" id="IPR013096">
    <property type="entry name" value="Cupin_2"/>
</dbReference>
<proteinExistence type="predicted"/>